<dbReference type="CDD" id="cd12797">
    <property type="entry name" value="M23_peptidase"/>
    <property type="match status" value="1"/>
</dbReference>
<dbReference type="Proteomes" id="UP000011131">
    <property type="component" value="Chromosome"/>
</dbReference>
<dbReference type="HOGENOM" id="CLU_064278_0_0_7"/>
<dbReference type="InterPro" id="IPR016047">
    <property type="entry name" value="M23ase_b-sheet_dom"/>
</dbReference>
<protein>
    <submittedName>
        <fullName evidence="4">M23 peptidase domain-containing protein</fullName>
    </submittedName>
</protein>
<dbReference type="GO" id="GO:0004222">
    <property type="term" value="F:metalloendopeptidase activity"/>
    <property type="evidence" value="ECO:0007669"/>
    <property type="project" value="TreeGrafter"/>
</dbReference>
<feature type="region of interest" description="Disordered" evidence="1">
    <location>
        <begin position="201"/>
        <end position="276"/>
    </location>
</feature>
<feature type="domain" description="M23ase beta-sheet core" evidence="3">
    <location>
        <begin position="72"/>
        <end position="166"/>
    </location>
</feature>
<dbReference type="AlphaFoldDB" id="L7UL77"/>
<dbReference type="InterPro" id="IPR011055">
    <property type="entry name" value="Dup_hybrid_motif"/>
</dbReference>
<proteinExistence type="predicted"/>
<feature type="chain" id="PRO_5003984459" evidence="2">
    <location>
        <begin position="26"/>
        <end position="276"/>
    </location>
</feature>
<sequence>MAVAAVVRRPNMNLSSALLVGSLLASSPAAPHSIASPSGDLPEVGVPFACGRIYTVSQGHDTGSHQYNDTHAWDFRMPEGTPIVAARDGVVRMARGDSTKGGCDEKFAPLANYVVVSHGDGLETQYLHFSAVVVKTGEQVKQGQLIGFSGATGWSCGAHLHFKVARETGAGWNNPSVPARIVGYGDPVRDTRVASPVCREAGSEPLMATKEGTHTPGQPVVSMSPENRQDATRGLPPGAKSIIDGLSQPPAQGGQGLDKAGAPARARTASGSGETR</sequence>
<dbReference type="InterPro" id="IPR050570">
    <property type="entry name" value="Cell_wall_metabolism_enzyme"/>
</dbReference>
<gene>
    <name evidence="4" type="ordered locus">MYSTI_07496</name>
</gene>
<dbReference type="PANTHER" id="PTHR21666:SF270">
    <property type="entry name" value="MUREIN HYDROLASE ACTIVATOR ENVC"/>
    <property type="match status" value="1"/>
</dbReference>
<dbReference type="PANTHER" id="PTHR21666">
    <property type="entry name" value="PEPTIDASE-RELATED"/>
    <property type="match status" value="1"/>
</dbReference>
<keyword evidence="2" id="KW-0732">Signal</keyword>
<dbReference type="OrthoDB" id="9815245at2"/>
<dbReference type="eggNOG" id="COG0739">
    <property type="taxonomic scope" value="Bacteria"/>
</dbReference>
<dbReference type="Gene3D" id="2.70.70.10">
    <property type="entry name" value="Glucose Permease (Domain IIA)"/>
    <property type="match status" value="1"/>
</dbReference>
<evidence type="ECO:0000313" key="4">
    <source>
        <dbReference type="EMBL" id="AGC48768.1"/>
    </source>
</evidence>
<keyword evidence="5" id="KW-1185">Reference proteome</keyword>
<name>L7UL77_MYXSD</name>
<feature type="signal peptide" evidence="2">
    <location>
        <begin position="1"/>
        <end position="25"/>
    </location>
</feature>
<dbReference type="Pfam" id="PF01551">
    <property type="entry name" value="Peptidase_M23"/>
    <property type="match status" value="1"/>
</dbReference>
<organism evidence="4 5">
    <name type="scientific">Myxococcus stipitatus (strain DSM 14675 / JCM 12634 / Mx s8)</name>
    <dbReference type="NCBI Taxonomy" id="1278073"/>
    <lineage>
        <taxon>Bacteria</taxon>
        <taxon>Pseudomonadati</taxon>
        <taxon>Myxococcota</taxon>
        <taxon>Myxococcia</taxon>
        <taxon>Myxococcales</taxon>
        <taxon>Cystobacterineae</taxon>
        <taxon>Myxococcaceae</taxon>
        <taxon>Myxococcus</taxon>
    </lineage>
</organism>
<dbReference type="KEGG" id="msd:MYSTI_07496"/>
<evidence type="ECO:0000256" key="2">
    <source>
        <dbReference type="SAM" id="SignalP"/>
    </source>
</evidence>
<dbReference type="EMBL" id="CP004025">
    <property type="protein sequence ID" value="AGC48768.1"/>
    <property type="molecule type" value="Genomic_DNA"/>
</dbReference>
<accession>L7UL77</accession>
<reference evidence="4 5" key="1">
    <citation type="journal article" date="2013" name="Genome Announc.">
        <title>Complete genome sequence of Myxococcus stipitatus strain DSM 14675, a fruiting myxobacterium.</title>
        <authorList>
            <person name="Huntley S."/>
            <person name="Kneip S."/>
            <person name="Treuner-Lange A."/>
            <person name="Sogaard-Andersen L."/>
        </authorList>
    </citation>
    <scope>NUCLEOTIDE SEQUENCE [LARGE SCALE GENOMIC DNA]</scope>
    <source>
        <strain evidence="5">DSM 14675 / JCM 12634 / Mx s8</strain>
    </source>
</reference>
<evidence type="ECO:0000256" key="1">
    <source>
        <dbReference type="SAM" id="MobiDB-lite"/>
    </source>
</evidence>
<dbReference type="STRING" id="1278073.MYSTI_07496"/>
<evidence type="ECO:0000313" key="5">
    <source>
        <dbReference type="Proteomes" id="UP000011131"/>
    </source>
</evidence>
<dbReference type="SUPFAM" id="SSF51261">
    <property type="entry name" value="Duplicated hybrid motif"/>
    <property type="match status" value="1"/>
</dbReference>
<evidence type="ECO:0000259" key="3">
    <source>
        <dbReference type="Pfam" id="PF01551"/>
    </source>
</evidence>